<reference evidence="2 3" key="1">
    <citation type="submission" date="2023-08" db="EMBL/GenBank/DDBJ databases">
        <title>genomic of G39.</title>
        <authorList>
            <person name="Wang Y."/>
        </authorList>
    </citation>
    <scope>NUCLEOTIDE SEQUENCE [LARGE SCALE GENOMIC DNA]</scope>
    <source>
        <strain evidence="2 3">G39</strain>
    </source>
</reference>
<keyword evidence="1" id="KW-1133">Transmembrane helix</keyword>
<accession>A0ABT9HNN1</accession>
<keyword evidence="1" id="KW-1003">Cell membrane</keyword>
<dbReference type="RefSeq" id="WP_305932128.1">
    <property type="nucleotide sequence ID" value="NZ_JAVAIM010000001.1"/>
</dbReference>
<organism evidence="2 3">
    <name type="scientific">Qipengyuania profundimaris</name>
    <dbReference type="NCBI Taxonomy" id="3067652"/>
    <lineage>
        <taxon>Bacteria</taxon>
        <taxon>Pseudomonadati</taxon>
        <taxon>Pseudomonadota</taxon>
        <taxon>Alphaproteobacteria</taxon>
        <taxon>Sphingomonadales</taxon>
        <taxon>Erythrobacteraceae</taxon>
        <taxon>Qipengyuania</taxon>
    </lineage>
</organism>
<keyword evidence="1" id="KW-0812">Transmembrane</keyword>
<evidence type="ECO:0000256" key="1">
    <source>
        <dbReference type="RuleBase" id="RU363076"/>
    </source>
</evidence>
<comment type="subcellular location">
    <subcellularLocation>
        <location evidence="1">Cell membrane</location>
        <topology evidence="1">Multi-pass membrane protein</topology>
    </subcellularLocation>
</comment>
<dbReference type="Pfam" id="PF02104">
    <property type="entry name" value="SURF1"/>
    <property type="match status" value="1"/>
</dbReference>
<gene>
    <name evidence="2" type="ORF">Q9K02_06325</name>
</gene>
<evidence type="ECO:0000313" key="2">
    <source>
        <dbReference type="EMBL" id="MDP4574754.1"/>
    </source>
</evidence>
<sequence>MTTKDVPIIPTIVVAVAIATMIALGFWQLDRAAERDQMKQSMIDRPSMPVADYPFADPQSEALLYRKLNATCAEVVDMQVAGGRDASGRTGWKQIATCLSSSGRPFQAQIGVAERPDAVAQWSGGEVEGVAVLAPDERGFWERLTFQSPERPLMIVADTPKVGLLPSQPSRPEEYENTSWGYAGQWFFFALTALVIYILVLRRRGRDARAG</sequence>
<keyword evidence="3" id="KW-1185">Reference proteome</keyword>
<comment type="caution">
    <text evidence="2">The sequence shown here is derived from an EMBL/GenBank/DDBJ whole genome shotgun (WGS) entry which is preliminary data.</text>
</comment>
<keyword evidence="1" id="KW-0472">Membrane</keyword>
<dbReference type="EMBL" id="JAVAIM010000001">
    <property type="protein sequence ID" value="MDP4574754.1"/>
    <property type="molecule type" value="Genomic_DNA"/>
</dbReference>
<name>A0ABT9HNN1_9SPHN</name>
<dbReference type="InterPro" id="IPR002994">
    <property type="entry name" value="Surf1/Shy1"/>
</dbReference>
<dbReference type="Proteomes" id="UP001240639">
    <property type="component" value="Unassembled WGS sequence"/>
</dbReference>
<comment type="similarity">
    <text evidence="1">Belongs to the SURF1 family.</text>
</comment>
<feature type="transmembrane region" description="Helical" evidence="1">
    <location>
        <begin position="180"/>
        <end position="200"/>
    </location>
</feature>
<protein>
    <recommendedName>
        <fullName evidence="1">SURF1-like protein</fullName>
    </recommendedName>
</protein>
<proteinExistence type="inferred from homology"/>
<feature type="transmembrane region" description="Helical" evidence="1">
    <location>
        <begin position="7"/>
        <end position="29"/>
    </location>
</feature>
<evidence type="ECO:0000313" key="3">
    <source>
        <dbReference type="Proteomes" id="UP001240639"/>
    </source>
</evidence>